<reference evidence="3" key="1">
    <citation type="submission" date="2013-08" db="EMBL/GenBank/DDBJ databases">
        <authorList>
            <person name="Mendez C."/>
            <person name="Richter M."/>
            <person name="Ferrer M."/>
            <person name="Sanchez J."/>
        </authorList>
    </citation>
    <scope>NUCLEOTIDE SEQUENCE</scope>
</reference>
<dbReference type="Pfam" id="PF01558">
    <property type="entry name" value="POR"/>
    <property type="match status" value="1"/>
</dbReference>
<dbReference type="InterPro" id="IPR011894">
    <property type="entry name" value="PorC_KorC"/>
</dbReference>
<dbReference type="GO" id="GO:0016625">
    <property type="term" value="F:oxidoreductase activity, acting on the aldehyde or oxo group of donors, iron-sulfur protein as acceptor"/>
    <property type="evidence" value="ECO:0007669"/>
    <property type="project" value="InterPro"/>
</dbReference>
<comment type="caution">
    <text evidence="3">The sequence shown here is derived from an EMBL/GenBank/DDBJ whole genome shotgun (WGS) entry which is preliminary data.</text>
</comment>
<dbReference type="NCBIfam" id="TIGR02175">
    <property type="entry name" value="PorC_KorC"/>
    <property type="match status" value="1"/>
</dbReference>
<dbReference type="InterPro" id="IPR002869">
    <property type="entry name" value="Pyrv_flavodox_OxRed_cen"/>
</dbReference>
<dbReference type="SUPFAM" id="SSF53323">
    <property type="entry name" value="Pyruvate-ferredoxin oxidoreductase, PFOR, domain III"/>
    <property type="match status" value="1"/>
</dbReference>
<accession>T1CP25</accession>
<dbReference type="EMBL" id="AUZY01003212">
    <property type="protein sequence ID" value="EQD70244.1"/>
    <property type="molecule type" value="Genomic_DNA"/>
</dbReference>
<dbReference type="PANTHER" id="PTHR43366:SF1">
    <property type="entry name" value="PYRUVATE SYNTHASE SUBUNIT PORC"/>
    <property type="match status" value="1"/>
</dbReference>
<dbReference type="InterPro" id="IPR051626">
    <property type="entry name" value="Oxidoreductase_gamma_subunit"/>
</dbReference>
<organism evidence="3">
    <name type="scientific">mine drainage metagenome</name>
    <dbReference type="NCBI Taxonomy" id="410659"/>
    <lineage>
        <taxon>unclassified sequences</taxon>
        <taxon>metagenomes</taxon>
        <taxon>ecological metagenomes</taxon>
    </lineage>
</organism>
<dbReference type="EC" id="1.2.-.-" evidence="3"/>
<keyword evidence="1 3" id="KW-0560">Oxidoreductase</keyword>
<evidence type="ECO:0000256" key="1">
    <source>
        <dbReference type="ARBA" id="ARBA00023002"/>
    </source>
</evidence>
<dbReference type="Gene3D" id="3.40.920.10">
    <property type="entry name" value="Pyruvate-ferredoxin oxidoreductase, PFOR, domain III"/>
    <property type="match status" value="1"/>
</dbReference>
<dbReference type="InterPro" id="IPR019752">
    <property type="entry name" value="Pyrv/ketoisovalerate_OxRed_cat"/>
</dbReference>
<evidence type="ECO:0000313" key="3">
    <source>
        <dbReference type="EMBL" id="EQD70244.1"/>
    </source>
</evidence>
<name>T1CP25_9ZZZZ</name>
<dbReference type="PANTHER" id="PTHR43366">
    <property type="entry name" value="PYRUVATE SYNTHASE SUBUNIT PORC"/>
    <property type="match status" value="1"/>
</dbReference>
<sequence>MASELLAQAVFFDGRVVQSFPFYGVGRRGAPVTAFTRIDDPPIRLRSFIENPGVVGLDPGLLRDTPATEGQTPGGLLLVNSPRPSLASSWVAL</sequence>
<protein>
    <submittedName>
        <fullName evidence="3">Pyruvate/ketoisovalerate oxidoreductase domain protein</fullName>
        <ecNumber evidence="3">1.2.-.-</ecNumber>
    </submittedName>
</protein>
<dbReference type="AlphaFoldDB" id="T1CP25"/>
<gene>
    <name evidence="3" type="ORF">B1B_05112</name>
</gene>
<evidence type="ECO:0000259" key="2">
    <source>
        <dbReference type="Pfam" id="PF01558"/>
    </source>
</evidence>
<feature type="domain" description="Pyruvate/ketoisovalerate oxidoreductase catalytic" evidence="2">
    <location>
        <begin position="2"/>
        <end position="90"/>
    </location>
</feature>
<proteinExistence type="predicted"/>
<keyword evidence="3" id="KW-0670">Pyruvate</keyword>
<reference evidence="3" key="2">
    <citation type="journal article" date="2014" name="ISME J.">
        <title>Microbial stratification in low pH oxic and suboxic macroscopic growths along an acid mine drainage.</title>
        <authorList>
            <person name="Mendez-Garcia C."/>
            <person name="Mesa V."/>
            <person name="Sprenger R.R."/>
            <person name="Richter M."/>
            <person name="Diez M.S."/>
            <person name="Solano J."/>
            <person name="Bargiela R."/>
            <person name="Golyshina O.V."/>
            <person name="Manteca A."/>
            <person name="Ramos J.L."/>
            <person name="Gallego J.R."/>
            <person name="Llorente I."/>
            <person name="Martins Dos Santos V.A."/>
            <person name="Jensen O.N."/>
            <person name="Pelaez A.I."/>
            <person name="Sanchez J."/>
            <person name="Ferrer M."/>
        </authorList>
    </citation>
    <scope>NUCLEOTIDE SEQUENCE</scope>
</reference>